<name>Q4FV96_PSYA2</name>
<organism evidence="4 5">
    <name type="scientific">Psychrobacter arcticus (strain DSM 17307 / VKM B-2377 / 273-4)</name>
    <dbReference type="NCBI Taxonomy" id="259536"/>
    <lineage>
        <taxon>Bacteria</taxon>
        <taxon>Pseudomonadati</taxon>
        <taxon>Pseudomonadota</taxon>
        <taxon>Gammaproteobacteria</taxon>
        <taxon>Moraxellales</taxon>
        <taxon>Moraxellaceae</taxon>
        <taxon>Psychrobacter</taxon>
    </lineage>
</organism>
<dbReference type="InterPro" id="IPR052892">
    <property type="entry name" value="NA-targeting_endonuclease"/>
</dbReference>
<keyword evidence="2" id="KW-1133">Transmembrane helix</keyword>
<sequence length="585" mass="66064">MSTESIILSLIVFFLLIAFIRHVVYPLVIDSYFKGTKFLAVKARVQQHIDECNELNEHIEHLKLSYTYAEATDYGEGLLSDASRYNMKRRTWATESSDNRWTHNCSASIVKSADNQPYKYLCKYFNISPNKETLEQFEEVLNNFSAVEQGKYLLENEREAIVSSISTSLSPYILRHYRDRVNTELGFKKISLSNLYFPVYTFRYASAGGNSKSNFALELNLDRLERFIGYLANLLKVKNSVAGQRALMTAKLREEIKERDSYACKICNLSTSDEANLLLEIDHIIPLSKGGVTCESNLQTLCWKCNRSKGSKIYSADVIPNPALTDSRKLDTTWPPKASTPTDSGKLDMTRPPKASTPTTGLQSSTFEDGRTRNAMTKQGTNLTRPQANALRSAKDYIEYSGYSRKGLIEQLHECDDYVVSDATVAVDSLNIDWKEQAVKSAKDYIEYSGYSRKGLIEQLHECDDYVVSDATVAVDSLNIDWKEQAVKSAKDYIEYSGYSRKGLIEQLHECDDYVVSDATVAVDSLNIDWKEQAVKSAKDYLEYSGYSCKGLIEQLHECDDYSLSEATYGAEQACLFVASLTSKN</sequence>
<feature type="compositionally biased region" description="Polar residues" evidence="1">
    <location>
        <begin position="374"/>
        <end position="383"/>
    </location>
</feature>
<dbReference type="Proteomes" id="UP000000546">
    <property type="component" value="Chromosome"/>
</dbReference>
<dbReference type="Pfam" id="PF01844">
    <property type="entry name" value="HNH"/>
    <property type="match status" value="1"/>
</dbReference>
<keyword evidence="2" id="KW-0812">Transmembrane</keyword>
<dbReference type="SMART" id="SM00507">
    <property type="entry name" value="HNHc"/>
    <property type="match status" value="1"/>
</dbReference>
<dbReference type="Gene3D" id="1.10.10.10">
    <property type="entry name" value="Winged helix-like DNA-binding domain superfamily/Winged helix DNA-binding domain"/>
    <property type="match status" value="4"/>
</dbReference>
<dbReference type="OrthoDB" id="5292295at2"/>
<dbReference type="GO" id="GO:0008270">
    <property type="term" value="F:zinc ion binding"/>
    <property type="evidence" value="ECO:0007669"/>
    <property type="project" value="InterPro"/>
</dbReference>
<feature type="region of interest" description="Disordered" evidence="1">
    <location>
        <begin position="325"/>
        <end position="383"/>
    </location>
</feature>
<dbReference type="PANTHER" id="PTHR33877:SF1">
    <property type="entry name" value="TYPE IV METHYL-DIRECTED RESTRICTION ENZYME ECOKMCRA"/>
    <property type="match status" value="1"/>
</dbReference>
<dbReference type="Gene3D" id="1.10.30.50">
    <property type="match status" value="1"/>
</dbReference>
<evidence type="ECO:0000313" key="4">
    <source>
        <dbReference type="EMBL" id="AAZ18062.1"/>
    </source>
</evidence>
<keyword evidence="5" id="KW-1185">Reference proteome</keyword>
<proteinExistence type="predicted"/>
<reference evidence="4 5" key="1">
    <citation type="journal article" date="2010" name="Appl. Environ. Microbiol.">
        <title>The genome sequence of Psychrobacter arcticus 273-4, a psychroactive Siberian permafrost bacterium, reveals mechanisms for adaptation to low-temperature growth.</title>
        <authorList>
            <person name="Ayala-del-Rio H.L."/>
            <person name="Chain P.S."/>
            <person name="Grzymski J.J."/>
            <person name="Ponder M.A."/>
            <person name="Ivanova N."/>
            <person name="Bergholz P.W."/>
            <person name="Di Bartolo G."/>
            <person name="Hauser L."/>
            <person name="Land M."/>
            <person name="Bakermans C."/>
            <person name="Rodrigues D."/>
            <person name="Klappenbach J."/>
            <person name="Zarka D."/>
            <person name="Larimer F."/>
            <person name="Richardson P."/>
            <person name="Murray A."/>
            <person name="Thomashow M."/>
            <person name="Tiedje J.M."/>
        </authorList>
    </citation>
    <scope>NUCLEOTIDE SEQUENCE [LARGE SCALE GENOMIC DNA]</scope>
    <source>
        <strain evidence="5">DSM 17307 / VKM B-2377 / 273-4</strain>
    </source>
</reference>
<feature type="domain" description="HNH nuclease" evidence="3">
    <location>
        <begin position="251"/>
        <end position="307"/>
    </location>
</feature>
<dbReference type="PANTHER" id="PTHR33877">
    <property type="entry name" value="SLL1193 PROTEIN"/>
    <property type="match status" value="1"/>
</dbReference>
<accession>Q4FV96</accession>
<feature type="transmembrane region" description="Helical" evidence="2">
    <location>
        <begin position="6"/>
        <end position="28"/>
    </location>
</feature>
<dbReference type="GO" id="GO:0004519">
    <property type="term" value="F:endonuclease activity"/>
    <property type="evidence" value="ECO:0007669"/>
    <property type="project" value="InterPro"/>
</dbReference>
<protein>
    <recommendedName>
        <fullName evidence="3">HNH nuclease domain-containing protein</fullName>
    </recommendedName>
</protein>
<dbReference type="GO" id="GO:0003676">
    <property type="term" value="F:nucleic acid binding"/>
    <property type="evidence" value="ECO:0007669"/>
    <property type="project" value="InterPro"/>
</dbReference>
<dbReference type="AlphaFoldDB" id="Q4FV96"/>
<keyword evidence="2" id="KW-0472">Membrane</keyword>
<evidence type="ECO:0000256" key="2">
    <source>
        <dbReference type="SAM" id="Phobius"/>
    </source>
</evidence>
<dbReference type="InterPro" id="IPR002711">
    <property type="entry name" value="HNH"/>
</dbReference>
<dbReference type="InterPro" id="IPR011434">
    <property type="entry name" value="Ltp-like_HTH"/>
</dbReference>
<dbReference type="EMBL" id="CP000082">
    <property type="protein sequence ID" value="AAZ18062.1"/>
    <property type="molecule type" value="Genomic_DNA"/>
</dbReference>
<dbReference type="RefSeq" id="WP_011279501.1">
    <property type="nucleotide sequence ID" value="NC_007204.1"/>
</dbReference>
<feature type="compositionally biased region" description="Polar residues" evidence="1">
    <location>
        <begin position="356"/>
        <end position="367"/>
    </location>
</feature>
<dbReference type="eggNOG" id="COG1403">
    <property type="taxonomic scope" value="Bacteria"/>
</dbReference>
<dbReference type="KEGG" id="par:Psyc_0189"/>
<evidence type="ECO:0000313" key="5">
    <source>
        <dbReference type="Proteomes" id="UP000000546"/>
    </source>
</evidence>
<dbReference type="Pfam" id="PF07553">
    <property type="entry name" value="Lipoprotein_Ltp"/>
    <property type="match status" value="4"/>
</dbReference>
<dbReference type="InterPro" id="IPR003615">
    <property type="entry name" value="HNH_nuc"/>
</dbReference>
<dbReference type="CDD" id="cd00085">
    <property type="entry name" value="HNHc"/>
    <property type="match status" value="1"/>
</dbReference>
<gene>
    <name evidence="4" type="ordered locus">Psyc_0189</name>
</gene>
<evidence type="ECO:0000256" key="1">
    <source>
        <dbReference type="SAM" id="MobiDB-lite"/>
    </source>
</evidence>
<evidence type="ECO:0000259" key="3">
    <source>
        <dbReference type="SMART" id="SM00507"/>
    </source>
</evidence>
<dbReference type="InterPro" id="IPR036388">
    <property type="entry name" value="WH-like_DNA-bd_sf"/>
</dbReference>
<dbReference type="HOGENOM" id="CLU_466086_0_0_6"/>